<evidence type="ECO:0000256" key="1">
    <source>
        <dbReference type="SAM" id="MobiDB-lite"/>
    </source>
</evidence>
<reference evidence="2 3" key="1">
    <citation type="submission" date="2015-02" db="EMBL/GenBank/DDBJ databases">
        <authorList>
            <person name="Gomez-Escribano P.J."/>
        </authorList>
    </citation>
    <scope>NUCLEOTIDE SEQUENCE [LARGE SCALE GENOMIC DNA]</scope>
    <source>
        <strain evidence="3">C34 (DSM 42122 / NRRL B-24963)</strain>
    </source>
</reference>
<evidence type="ECO:0000313" key="3">
    <source>
        <dbReference type="Proteomes" id="UP000035016"/>
    </source>
</evidence>
<name>A0A0F7VYL0_STRLW</name>
<evidence type="ECO:0000313" key="2">
    <source>
        <dbReference type="EMBL" id="CQR61891.1"/>
    </source>
</evidence>
<feature type="compositionally biased region" description="Basic and acidic residues" evidence="1">
    <location>
        <begin position="64"/>
        <end position="82"/>
    </location>
</feature>
<feature type="region of interest" description="Disordered" evidence="1">
    <location>
        <begin position="1"/>
        <end position="92"/>
    </location>
</feature>
<dbReference type="KEGG" id="sle:sle_24300"/>
<accession>A0A0F7VYL0</accession>
<organism evidence="2 3">
    <name type="scientific">Streptomyces leeuwenhoekii</name>
    <dbReference type="NCBI Taxonomy" id="1437453"/>
    <lineage>
        <taxon>Bacteria</taxon>
        <taxon>Bacillati</taxon>
        <taxon>Actinomycetota</taxon>
        <taxon>Actinomycetes</taxon>
        <taxon>Kitasatosporales</taxon>
        <taxon>Streptomycetaceae</taxon>
        <taxon>Streptomyces</taxon>
    </lineage>
</organism>
<dbReference type="Proteomes" id="UP000035016">
    <property type="component" value="Chromosome Chromosome"/>
</dbReference>
<sequence length="265" mass="27071">MTTLGPGSGDTPGEPEGTPPDVPEEVWQKFLADSEDAIRGSAPREPAARERVPGGWPGPLTDAGARREAAGPYGDHGRDPYGDRAYGPYEDRVNGPYGDGAYGPYGGGAYGPYGDRGRDANGGRWHGRYGGQAHAVTGPGDPAGAVGELWEPEEPRRGPGWRALDRRARLRLVGRVAGAAAAAALAVAAWSLVSGPGAPGGGPGPATVQQLEDAPQGLPTATARPVGGPAARISTVPPADLGDARCAPPVSWPSPSRQPEPWSCG</sequence>
<dbReference type="EMBL" id="LN831790">
    <property type="protein sequence ID" value="CQR61891.1"/>
    <property type="molecule type" value="Genomic_DNA"/>
</dbReference>
<protein>
    <submittedName>
        <fullName evidence="2">Uncharacterized protein</fullName>
    </submittedName>
</protein>
<feature type="region of interest" description="Disordered" evidence="1">
    <location>
        <begin position="221"/>
        <end position="265"/>
    </location>
</feature>
<proteinExistence type="predicted"/>
<feature type="compositionally biased region" description="Gly residues" evidence="1">
    <location>
        <begin position="1"/>
        <end position="10"/>
    </location>
</feature>
<dbReference type="AlphaFoldDB" id="A0A0F7VYL0"/>
<dbReference type="RefSeq" id="WP_049976690.1">
    <property type="nucleotide sequence ID" value="NZ_AZSD01000036.1"/>
</dbReference>
<gene>
    <name evidence="2" type="primary">sle_24300</name>
</gene>